<feature type="compositionally biased region" description="Basic residues" evidence="1">
    <location>
        <begin position="82"/>
        <end position="96"/>
    </location>
</feature>
<protein>
    <submittedName>
        <fullName evidence="2">Uncharacterized protein</fullName>
    </submittedName>
</protein>
<feature type="non-terminal residue" evidence="2">
    <location>
        <position position="1"/>
    </location>
</feature>
<dbReference type="AlphaFoldDB" id="A0A0A9XUZ7"/>
<reference evidence="2" key="1">
    <citation type="journal article" date="2014" name="PLoS ONE">
        <title>Transcriptome-Based Identification of ABC Transporters in the Western Tarnished Plant Bug Lygus hesperus.</title>
        <authorList>
            <person name="Hull J.J."/>
            <person name="Chaney K."/>
            <person name="Geib S.M."/>
            <person name="Fabrick J.A."/>
            <person name="Brent C.S."/>
            <person name="Walsh D."/>
            <person name="Lavine L.C."/>
        </authorList>
    </citation>
    <scope>NUCLEOTIDE SEQUENCE</scope>
</reference>
<dbReference type="EMBL" id="GBHO01019850">
    <property type="protein sequence ID" value="JAG23754.1"/>
    <property type="molecule type" value="Transcribed_RNA"/>
</dbReference>
<sequence length="110" mass="12834">LIHSNRNFSNISIRVFHPERSGKFIVTCLVLQSINFYLIRAVSMSRALLCHCSTTNQTDEVRKESTKEKCDRWKHQCPTKQRPGKKPKKRKSECSKPHRYTCVKPSLDLC</sequence>
<organism evidence="2">
    <name type="scientific">Lygus hesperus</name>
    <name type="common">Western plant bug</name>
    <dbReference type="NCBI Taxonomy" id="30085"/>
    <lineage>
        <taxon>Eukaryota</taxon>
        <taxon>Metazoa</taxon>
        <taxon>Ecdysozoa</taxon>
        <taxon>Arthropoda</taxon>
        <taxon>Hexapoda</taxon>
        <taxon>Insecta</taxon>
        <taxon>Pterygota</taxon>
        <taxon>Neoptera</taxon>
        <taxon>Paraneoptera</taxon>
        <taxon>Hemiptera</taxon>
        <taxon>Heteroptera</taxon>
        <taxon>Panheteroptera</taxon>
        <taxon>Cimicomorpha</taxon>
        <taxon>Miridae</taxon>
        <taxon>Mirini</taxon>
        <taxon>Lygus</taxon>
    </lineage>
</organism>
<evidence type="ECO:0000313" key="2">
    <source>
        <dbReference type="EMBL" id="JAG23754.1"/>
    </source>
</evidence>
<feature type="region of interest" description="Disordered" evidence="1">
    <location>
        <begin position="76"/>
        <end position="96"/>
    </location>
</feature>
<gene>
    <name evidence="2" type="ORF">CM83_592</name>
</gene>
<evidence type="ECO:0000256" key="1">
    <source>
        <dbReference type="SAM" id="MobiDB-lite"/>
    </source>
</evidence>
<reference evidence="2" key="2">
    <citation type="submission" date="2014-07" db="EMBL/GenBank/DDBJ databases">
        <authorList>
            <person name="Hull J."/>
        </authorList>
    </citation>
    <scope>NUCLEOTIDE SEQUENCE</scope>
</reference>
<proteinExistence type="predicted"/>
<accession>A0A0A9XUZ7</accession>
<name>A0A0A9XUZ7_LYGHE</name>